<evidence type="ECO:0000256" key="7">
    <source>
        <dbReference type="ARBA" id="ARBA00022989"/>
    </source>
</evidence>
<evidence type="ECO:0000256" key="3">
    <source>
        <dbReference type="ARBA" id="ARBA00022692"/>
    </source>
</evidence>
<dbReference type="PRINTS" id="PR01185">
    <property type="entry name" value="INTEGRINA"/>
</dbReference>
<keyword evidence="4" id="KW-0732">Signal</keyword>
<organism evidence="17 18">
    <name type="scientific">Astatotilapia calliptera</name>
    <name type="common">Eastern happy</name>
    <name type="synonym">Chromis callipterus</name>
    <dbReference type="NCBI Taxonomy" id="8154"/>
    <lineage>
        <taxon>Eukaryota</taxon>
        <taxon>Metazoa</taxon>
        <taxon>Chordata</taxon>
        <taxon>Craniata</taxon>
        <taxon>Vertebrata</taxon>
        <taxon>Euteleostomi</taxon>
        <taxon>Actinopterygii</taxon>
        <taxon>Neopterygii</taxon>
        <taxon>Teleostei</taxon>
        <taxon>Neoteleostei</taxon>
        <taxon>Acanthomorphata</taxon>
        <taxon>Ovalentaria</taxon>
        <taxon>Cichlomorphae</taxon>
        <taxon>Cichliformes</taxon>
        <taxon>Cichlidae</taxon>
        <taxon>African cichlids</taxon>
        <taxon>Pseudocrenilabrinae</taxon>
        <taxon>Haplochromini</taxon>
        <taxon>Astatotilapia</taxon>
    </lineage>
</organism>
<evidence type="ECO:0000256" key="9">
    <source>
        <dbReference type="ARBA" id="ARBA00023136"/>
    </source>
</evidence>
<keyword evidence="6 13" id="KW-0130">Cell adhesion</keyword>
<accession>A0A3P8PBC0</accession>
<dbReference type="GO" id="GO:0005178">
    <property type="term" value="F:integrin binding"/>
    <property type="evidence" value="ECO:0007669"/>
    <property type="project" value="TreeGrafter"/>
</dbReference>
<keyword evidence="9 13" id="KW-0472">Membrane</keyword>
<dbReference type="Gene3D" id="1.20.5.930">
    <property type="entry name" value="Bicelle-embedded integrin alpha(iib) transmembrane segment"/>
    <property type="match status" value="1"/>
</dbReference>
<dbReference type="InterPro" id="IPR000413">
    <property type="entry name" value="Integrin_alpha"/>
</dbReference>
<evidence type="ECO:0000256" key="4">
    <source>
        <dbReference type="ARBA" id="ARBA00022729"/>
    </source>
</evidence>
<dbReference type="OMA" id="CERVDFD"/>
<gene>
    <name evidence="17" type="primary">ITGA6</name>
</gene>
<dbReference type="Gene3D" id="2.60.40.1460">
    <property type="entry name" value="Integrin domains. Chain A, domain 2"/>
    <property type="match status" value="1"/>
</dbReference>
<dbReference type="InterPro" id="IPR013517">
    <property type="entry name" value="FG-GAP"/>
</dbReference>
<evidence type="ECO:0000259" key="14">
    <source>
        <dbReference type="Pfam" id="PF08441"/>
    </source>
</evidence>
<feature type="domain" description="Integrin alpha second immunoglobulin-like" evidence="15">
    <location>
        <begin position="629"/>
        <end position="772"/>
    </location>
</feature>
<dbReference type="InterPro" id="IPR048285">
    <property type="entry name" value="Integrin_alpha_Ig-like_2"/>
</dbReference>
<reference evidence="17" key="1">
    <citation type="submission" date="2018-05" db="EMBL/GenBank/DDBJ databases">
        <authorList>
            <person name="Datahose"/>
        </authorList>
    </citation>
    <scope>NUCLEOTIDE SEQUENCE</scope>
</reference>
<keyword evidence="10 13" id="KW-0675">Receptor</keyword>
<dbReference type="Gene3D" id="2.130.10.130">
    <property type="entry name" value="Integrin alpha, N-terminal"/>
    <property type="match status" value="1"/>
</dbReference>
<feature type="domain" description="Integrin alpha first immunoglubulin-like" evidence="14">
    <location>
        <begin position="473"/>
        <end position="627"/>
    </location>
</feature>
<dbReference type="OrthoDB" id="5317514at2759"/>
<dbReference type="GO" id="GO:0007160">
    <property type="term" value="P:cell-matrix adhesion"/>
    <property type="evidence" value="ECO:0007669"/>
    <property type="project" value="TreeGrafter"/>
</dbReference>
<feature type="repeat" description="FG-GAP" evidence="12">
    <location>
        <begin position="33"/>
        <end position="97"/>
    </location>
</feature>
<evidence type="ECO:0000259" key="16">
    <source>
        <dbReference type="Pfam" id="PF20806"/>
    </source>
</evidence>
<feature type="domain" description="Integrin alpha third immunoglobulin-like" evidence="16">
    <location>
        <begin position="786"/>
        <end position="952"/>
    </location>
</feature>
<evidence type="ECO:0000256" key="12">
    <source>
        <dbReference type="PROSITE-ProRule" id="PRU00803"/>
    </source>
</evidence>
<dbReference type="Pfam" id="PF08441">
    <property type="entry name" value="Integrin_A_Ig_1"/>
    <property type="match status" value="1"/>
</dbReference>
<dbReference type="PANTHER" id="PTHR23220:SF9">
    <property type="entry name" value="INTEGRIN ALPHA-6"/>
    <property type="match status" value="1"/>
</dbReference>
<feature type="repeat" description="FG-GAP" evidence="12">
    <location>
        <begin position="250"/>
        <end position="305"/>
    </location>
</feature>
<evidence type="ECO:0000256" key="11">
    <source>
        <dbReference type="ARBA" id="ARBA00023180"/>
    </source>
</evidence>
<comment type="caution">
    <text evidence="13">Lacks conserved residue(s) required for the propagation of feature annotation.</text>
</comment>
<keyword evidence="5" id="KW-0677">Repeat</keyword>
<dbReference type="InterPro" id="IPR013649">
    <property type="entry name" value="Integrin_alpha_Ig-like_1"/>
</dbReference>
<feature type="repeat" description="FG-GAP" evidence="12">
    <location>
        <begin position="368"/>
        <end position="425"/>
    </location>
</feature>
<dbReference type="GO" id="GO:0098609">
    <property type="term" value="P:cell-cell adhesion"/>
    <property type="evidence" value="ECO:0007669"/>
    <property type="project" value="TreeGrafter"/>
</dbReference>
<reference evidence="17" key="2">
    <citation type="submission" date="2025-08" db="UniProtKB">
        <authorList>
            <consortium name="Ensembl"/>
        </authorList>
    </citation>
    <scope>IDENTIFICATION</scope>
</reference>
<evidence type="ECO:0000256" key="10">
    <source>
        <dbReference type="ARBA" id="ARBA00023170"/>
    </source>
</evidence>
<protein>
    <recommendedName>
        <fullName evidence="19">Integrin alpha-2 domain-containing protein</fullName>
    </recommendedName>
</protein>
<evidence type="ECO:0008006" key="19">
    <source>
        <dbReference type="Google" id="ProtNLM"/>
    </source>
</evidence>
<dbReference type="InterPro" id="IPR048286">
    <property type="entry name" value="Integrin_alpha_Ig-like_3"/>
</dbReference>
<keyword evidence="18" id="KW-1185">Reference proteome</keyword>
<dbReference type="Pfam" id="PF20805">
    <property type="entry name" value="Integrin_A_Ig_2"/>
    <property type="match status" value="1"/>
</dbReference>
<feature type="transmembrane region" description="Helical" evidence="13">
    <location>
        <begin position="12"/>
        <end position="31"/>
    </location>
</feature>
<dbReference type="Gene3D" id="2.60.40.1530">
    <property type="entry name" value="ntegrin, alpha v. Chain A, domain 4"/>
    <property type="match status" value="1"/>
</dbReference>
<dbReference type="InterPro" id="IPR028994">
    <property type="entry name" value="Integrin_alpha_N"/>
</dbReference>
<evidence type="ECO:0000313" key="17">
    <source>
        <dbReference type="Ensembl" id="ENSACLP00000014311.2"/>
    </source>
</evidence>
<dbReference type="AlphaFoldDB" id="A0A3P8PBC0"/>
<dbReference type="Proteomes" id="UP000265100">
    <property type="component" value="Chromosome 16"/>
</dbReference>
<dbReference type="SMART" id="SM00191">
    <property type="entry name" value="Int_alpha"/>
    <property type="match status" value="5"/>
</dbReference>
<dbReference type="PROSITE" id="PS51470">
    <property type="entry name" value="FG_GAP"/>
    <property type="match status" value="5"/>
</dbReference>
<dbReference type="GO" id="GO:0050900">
    <property type="term" value="P:leukocyte migration"/>
    <property type="evidence" value="ECO:0007669"/>
    <property type="project" value="TreeGrafter"/>
</dbReference>
<feature type="repeat" description="FG-GAP" evidence="12">
    <location>
        <begin position="428"/>
        <end position="488"/>
    </location>
</feature>
<dbReference type="SUPFAM" id="SSF69318">
    <property type="entry name" value="Integrin alpha N-terminal domain"/>
    <property type="match status" value="1"/>
</dbReference>
<evidence type="ECO:0000313" key="18">
    <source>
        <dbReference type="Proteomes" id="UP000265100"/>
    </source>
</evidence>
<dbReference type="GO" id="GO:0007229">
    <property type="term" value="P:integrin-mediated signaling pathway"/>
    <property type="evidence" value="ECO:0007669"/>
    <property type="project" value="UniProtKB-KW"/>
</dbReference>
<dbReference type="InterPro" id="IPR032695">
    <property type="entry name" value="Integrin_dom_sf"/>
</dbReference>
<dbReference type="STRING" id="8154.ENSACLP00000014311"/>
<comment type="similarity">
    <text evidence="2 13">Belongs to the integrin alpha chain family.</text>
</comment>
<evidence type="ECO:0000256" key="1">
    <source>
        <dbReference type="ARBA" id="ARBA00004479"/>
    </source>
</evidence>
<dbReference type="GO" id="GO:0008305">
    <property type="term" value="C:integrin complex"/>
    <property type="evidence" value="ECO:0007669"/>
    <property type="project" value="InterPro"/>
</dbReference>
<evidence type="ECO:0000259" key="15">
    <source>
        <dbReference type="Pfam" id="PF20805"/>
    </source>
</evidence>
<keyword evidence="11" id="KW-0325">Glycoprotein</keyword>
<dbReference type="Bgee" id="ENSACLG00000009750">
    <property type="expression patterns" value="Expressed in ovary and 1 other cell type or tissue"/>
</dbReference>
<evidence type="ECO:0000256" key="5">
    <source>
        <dbReference type="ARBA" id="ARBA00022737"/>
    </source>
</evidence>
<dbReference type="Pfam" id="PF20806">
    <property type="entry name" value="Integrin_A_Ig_3"/>
    <property type="match status" value="1"/>
</dbReference>
<dbReference type="PANTHER" id="PTHR23220">
    <property type="entry name" value="INTEGRIN ALPHA"/>
    <property type="match status" value="1"/>
</dbReference>
<feature type="repeat" description="FG-GAP" evidence="12">
    <location>
        <begin position="306"/>
        <end position="367"/>
    </location>
</feature>
<evidence type="ECO:0000256" key="13">
    <source>
        <dbReference type="RuleBase" id="RU003762"/>
    </source>
</evidence>
<keyword evidence="8 13" id="KW-0401">Integrin</keyword>
<dbReference type="Ensembl" id="ENSACLT00000014655.2">
    <property type="protein sequence ID" value="ENSACLP00000014311.2"/>
    <property type="gene ID" value="ENSACLG00000009750.2"/>
</dbReference>
<dbReference type="Gene3D" id="2.60.40.1510">
    <property type="entry name" value="ntegrin, alpha v. Chain A, domain 3"/>
    <property type="match status" value="1"/>
</dbReference>
<name>A0A3P8PBC0_ASTCA</name>
<proteinExistence type="inferred from homology"/>
<evidence type="ECO:0000256" key="8">
    <source>
        <dbReference type="ARBA" id="ARBA00023037"/>
    </source>
</evidence>
<dbReference type="GO" id="GO:0009897">
    <property type="term" value="C:external side of plasma membrane"/>
    <property type="evidence" value="ECO:0007669"/>
    <property type="project" value="TreeGrafter"/>
</dbReference>
<dbReference type="GO" id="GO:0033627">
    <property type="term" value="P:cell adhesion mediated by integrin"/>
    <property type="evidence" value="ECO:0007669"/>
    <property type="project" value="TreeGrafter"/>
</dbReference>
<dbReference type="GeneTree" id="ENSGT00940000155353"/>
<comment type="subcellular location">
    <subcellularLocation>
        <location evidence="1 13">Membrane</location>
        <topology evidence="1 13">Single-pass type I membrane protein</topology>
    </subcellularLocation>
</comment>
<dbReference type="Pfam" id="PF01839">
    <property type="entry name" value="FG-GAP"/>
    <property type="match status" value="2"/>
</dbReference>
<evidence type="ECO:0000256" key="2">
    <source>
        <dbReference type="ARBA" id="ARBA00008054"/>
    </source>
</evidence>
<sequence length="1035" mass="114875">MLPQGGRSAAHAALLFFVYVLEATFVLGFNLDTDHVLRKDGEPGSLFGFSLAMHRQLNPDKVMVLIGAPRARSLQNQKANITGGLYKCEVTQSSNCERIKFDDNADLRLENKENQWMGVSVKSQGPGGKIVTCAHRYQRRLNVNTPEETHHIPGRCYILSQDLTIDPQSSEDGGEWKFCDGRPEGHAMFGTCQQGLAATFTNDYHYMVFGAVGAYNWRGIARLEQNNSTFLDMGIFDDGPYEVGNEKVRNPDFVPVPANSYLGFSLDSGHHITTRGKLTVVAGAPRANHSGAVVLFKQDMVAGNLSTEYILHGPGLGSCFGYDVAVVDLNNDGWQDIVIGAPQFYMKGEDIGGAVYVYINNAGVWEGNTPVRLIGTKDSMFGVAVENIGDINQDSYKDIAIGAPQEDSGTGKVYIYHGSAQGIKTTPAQILSGKDHNIRFFGYSLAGNMDLDGNSYPDLAIGSLSDSAMIYRTRPVISLNSVVKVSPNEISLTNKTCGDHVCFTVMACFSYKANPASYNPKLTVSYSVEVDRAHRRGLTSRAMFLNDSSSELEYQFNGTLKLKEQNQQKCIKLIDNIKDKMRSIPIEVSADISTKQEESINGLPRMIPILDATQPSKIISEVNFLKEGCGSDHICKSNLKMNYSLHYKEANKEEYPPLNKSEWLKFIVKSQRKDLAVLVTVSNMNGDDAYEAKLVGTFPNTMSYSGVRTDQTTMENLITCDANVNSSQAECELGNPFKRNSKVTFKVILSAAHVTLDTTEIEIDLQLNTTSNLLACCHHVILPREANPTQVFFGGVVRGESAMKSEEEIGSSINFTFTINNSWKHLKPSFETSLNIFWPKIQKNGKWLLYLMSITSEGPEKIHCSPKTEINPLNIAQSSVHRTKREIMKEERKTGGKTSSLKDKKRVFSCEDGMEKCVVFKCPLQGLDGTVVVLRSRLWNSTFIELHNDINLIAVSVPTQSLGFPPFYVFFQVNVNVSPDDEAAKYQGGVPWWIILVAVLIGLLILILLVYLLWKVRTWMSHLQLHNGHGYEKRT</sequence>
<keyword evidence="3 13" id="KW-0812">Transmembrane</keyword>
<feature type="transmembrane region" description="Helical" evidence="13">
    <location>
        <begin position="992"/>
        <end position="1014"/>
    </location>
</feature>
<evidence type="ECO:0000256" key="6">
    <source>
        <dbReference type="ARBA" id="ARBA00022889"/>
    </source>
</evidence>
<dbReference type="InterPro" id="IPR013519">
    <property type="entry name" value="Int_alpha_beta-p"/>
</dbReference>
<reference evidence="17" key="3">
    <citation type="submission" date="2025-09" db="UniProtKB">
        <authorList>
            <consortium name="Ensembl"/>
        </authorList>
    </citation>
    <scope>IDENTIFICATION</scope>
</reference>
<dbReference type="SUPFAM" id="SSF69179">
    <property type="entry name" value="Integrin domains"/>
    <property type="match status" value="3"/>
</dbReference>
<keyword evidence="7 13" id="KW-1133">Transmembrane helix</keyword>